<dbReference type="GO" id="GO:0006950">
    <property type="term" value="P:response to stress"/>
    <property type="evidence" value="ECO:0007669"/>
    <property type="project" value="UniProtKB-ARBA"/>
</dbReference>
<feature type="transmembrane region" description="Helical" evidence="6">
    <location>
        <begin position="6"/>
        <end position="29"/>
    </location>
</feature>
<keyword evidence="6" id="KW-1133">Transmembrane helix</keyword>
<proteinExistence type="inferred from homology"/>
<sequence length="525" mass="57351">MAASPLAVLGYAACGLVVLRMIVSFRFLLPLAARRWRELEDRLHSYQHYKIPRYNENLQENPLYRKAVAYVSSLPSLEDSDYANIFSATAGPKKLAGGDHLSLRLDAGRSMRDSFLGARISWTNVSDAALVLRVRREDKRRVLRPYLNHVESVADELEQARREVRLYTNCTGEGAGESHPWRSVPFAHPSTLETIAMDADLKNRIRSDLEAFLKNKAYYHRLGRVWKRSYLLYGAPGTGKSSFVAAMAKFLSYDVYDLDLARVADGADLKAMLLRTNPRSVIVVEDIDRHLHGPEGGSLSGMLSFMDGIFSCCGEERVMVFTMNGRKEEVDPAVLRPGRLDVHIHFPLCDFTAFKTLAGSYLGLKDHKLYPQVEEIFQAGASLSHAEIGEILIANRGSPSRALKTVISALQQMQRGQQQVGGAAGRMGAALLGRIGGGGGMGRWRTGDGGGAKAAPAEEGGLQGCSDPSGPLGTGPKEGTLKDFRKIYGLLKMRGGSRKEANETPSVDMAAAAAAVDKDTPAERP</sequence>
<keyword evidence="6" id="KW-0812">Transmembrane</keyword>
<keyword evidence="3" id="KW-0460">Magnesium</keyword>
<dbReference type="Proteomes" id="UP000663760">
    <property type="component" value="Chromosome 10"/>
</dbReference>
<dbReference type="GO" id="GO:0005524">
    <property type="term" value="F:ATP binding"/>
    <property type="evidence" value="ECO:0007669"/>
    <property type="project" value="InterPro"/>
</dbReference>
<dbReference type="InterPro" id="IPR050747">
    <property type="entry name" value="Mitochondrial_chaperone_BCS1"/>
</dbReference>
<keyword evidence="9" id="KW-1185">Reference proteome</keyword>
<organism evidence="8 9">
    <name type="scientific">Spirodela intermedia</name>
    <name type="common">Intermediate duckweed</name>
    <dbReference type="NCBI Taxonomy" id="51605"/>
    <lineage>
        <taxon>Eukaryota</taxon>
        <taxon>Viridiplantae</taxon>
        <taxon>Streptophyta</taxon>
        <taxon>Embryophyta</taxon>
        <taxon>Tracheophyta</taxon>
        <taxon>Spermatophyta</taxon>
        <taxon>Magnoliopsida</taxon>
        <taxon>Liliopsida</taxon>
        <taxon>Araceae</taxon>
        <taxon>Lemnoideae</taxon>
        <taxon>Spirodela</taxon>
    </lineage>
</organism>
<feature type="compositionally biased region" description="Basic and acidic residues" evidence="5">
    <location>
        <begin position="516"/>
        <end position="525"/>
    </location>
</feature>
<dbReference type="AlphaFoldDB" id="A0A7I8L134"/>
<protein>
    <recommendedName>
        <fullName evidence="7">AAA+ ATPase domain-containing protein</fullName>
    </recommendedName>
</protein>
<dbReference type="Gene3D" id="3.40.50.300">
    <property type="entry name" value="P-loop containing nucleotide triphosphate hydrolases"/>
    <property type="match status" value="1"/>
</dbReference>
<dbReference type="Pfam" id="PF14363">
    <property type="entry name" value="AAA_assoc"/>
    <property type="match status" value="1"/>
</dbReference>
<evidence type="ECO:0000313" key="8">
    <source>
        <dbReference type="EMBL" id="CAA7403691.1"/>
    </source>
</evidence>
<comment type="catalytic activity">
    <reaction evidence="4">
        <text>ATP + H2O = ADP + phosphate + H(+)</text>
        <dbReference type="Rhea" id="RHEA:13065"/>
        <dbReference type="ChEBI" id="CHEBI:15377"/>
        <dbReference type="ChEBI" id="CHEBI:15378"/>
        <dbReference type="ChEBI" id="CHEBI:30616"/>
        <dbReference type="ChEBI" id="CHEBI:43474"/>
        <dbReference type="ChEBI" id="CHEBI:456216"/>
    </reaction>
</comment>
<evidence type="ECO:0000256" key="2">
    <source>
        <dbReference type="ARBA" id="ARBA00007448"/>
    </source>
</evidence>
<comment type="similarity">
    <text evidence="2">Belongs to the AAA ATPase family. BCS1 subfamily.</text>
</comment>
<evidence type="ECO:0000256" key="6">
    <source>
        <dbReference type="SAM" id="Phobius"/>
    </source>
</evidence>
<dbReference type="InterPro" id="IPR003959">
    <property type="entry name" value="ATPase_AAA_core"/>
</dbReference>
<dbReference type="SMART" id="SM00382">
    <property type="entry name" value="AAA"/>
    <property type="match status" value="1"/>
</dbReference>
<feature type="region of interest" description="Disordered" evidence="5">
    <location>
        <begin position="445"/>
        <end position="480"/>
    </location>
</feature>
<comment type="cofactor">
    <cofactor evidence="1">
        <name>Mg(2+)</name>
        <dbReference type="ChEBI" id="CHEBI:18420"/>
    </cofactor>
</comment>
<keyword evidence="6" id="KW-0472">Membrane</keyword>
<evidence type="ECO:0000259" key="7">
    <source>
        <dbReference type="SMART" id="SM00382"/>
    </source>
</evidence>
<feature type="domain" description="AAA+ ATPase" evidence="7">
    <location>
        <begin position="226"/>
        <end position="350"/>
    </location>
</feature>
<evidence type="ECO:0000256" key="3">
    <source>
        <dbReference type="ARBA" id="ARBA00022842"/>
    </source>
</evidence>
<dbReference type="SUPFAM" id="SSF52540">
    <property type="entry name" value="P-loop containing nucleoside triphosphate hydrolases"/>
    <property type="match status" value="1"/>
</dbReference>
<dbReference type="Pfam" id="PF25568">
    <property type="entry name" value="AAA_lid_At3g28540"/>
    <property type="match status" value="1"/>
</dbReference>
<dbReference type="InterPro" id="IPR058017">
    <property type="entry name" value="At3g28540-like_C"/>
</dbReference>
<evidence type="ECO:0000313" key="9">
    <source>
        <dbReference type="Proteomes" id="UP000663760"/>
    </source>
</evidence>
<dbReference type="InterPro" id="IPR025753">
    <property type="entry name" value="AAA_N_dom"/>
</dbReference>
<reference evidence="8" key="1">
    <citation type="submission" date="2020-02" db="EMBL/GenBank/DDBJ databases">
        <authorList>
            <person name="Scholz U."/>
            <person name="Mascher M."/>
            <person name="Fiebig A."/>
        </authorList>
    </citation>
    <scope>NUCLEOTIDE SEQUENCE</scope>
</reference>
<dbReference type="OrthoDB" id="10251412at2759"/>
<gene>
    <name evidence="8" type="ORF">SI8410_10014369</name>
</gene>
<evidence type="ECO:0000256" key="1">
    <source>
        <dbReference type="ARBA" id="ARBA00001946"/>
    </source>
</evidence>
<evidence type="ECO:0000256" key="5">
    <source>
        <dbReference type="SAM" id="MobiDB-lite"/>
    </source>
</evidence>
<accession>A0A7I8L134</accession>
<dbReference type="EMBL" id="LR746273">
    <property type="protein sequence ID" value="CAA7403691.1"/>
    <property type="molecule type" value="Genomic_DNA"/>
</dbReference>
<evidence type="ECO:0000256" key="4">
    <source>
        <dbReference type="ARBA" id="ARBA00049360"/>
    </source>
</evidence>
<dbReference type="Pfam" id="PF00004">
    <property type="entry name" value="AAA"/>
    <property type="match status" value="1"/>
</dbReference>
<dbReference type="PANTHER" id="PTHR23070">
    <property type="entry name" value="BCS1 AAA-TYPE ATPASE"/>
    <property type="match status" value="1"/>
</dbReference>
<feature type="region of interest" description="Disordered" evidence="5">
    <location>
        <begin position="495"/>
        <end position="525"/>
    </location>
</feature>
<dbReference type="GO" id="GO:0016887">
    <property type="term" value="F:ATP hydrolysis activity"/>
    <property type="evidence" value="ECO:0007669"/>
    <property type="project" value="InterPro"/>
</dbReference>
<dbReference type="InterPro" id="IPR003593">
    <property type="entry name" value="AAA+_ATPase"/>
</dbReference>
<name>A0A7I8L134_SPIIN</name>
<dbReference type="InterPro" id="IPR027417">
    <property type="entry name" value="P-loop_NTPase"/>
</dbReference>